<accession>A0A2A6B4T5</accession>
<dbReference type="SUPFAM" id="SSF48452">
    <property type="entry name" value="TPR-like"/>
    <property type="match status" value="1"/>
</dbReference>
<proteinExistence type="predicted"/>
<dbReference type="PROSITE" id="PS50005">
    <property type="entry name" value="TPR"/>
    <property type="match status" value="1"/>
</dbReference>
<organism evidence="1 2">
    <name type="scientific">Pristionchus pacificus</name>
    <name type="common">Parasitic nematode worm</name>
    <dbReference type="NCBI Taxonomy" id="54126"/>
    <lineage>
        <taxon>Eukaryota</taxon>
        <taxon>Metazoa</taxon>
        <taxon>Ecdysozoa</taxon>
        <taxon>Nematoda</taxon>
        <taxon>Chromadorea</taxon>
        <taxon>Rhabditida</taxon>
        <taxon>Rhabditina</taxon>
        <taxon>Diplogasteromorpha</taxon>
        <taxon>Diplogasteroidea</taxon>
        <taxon>Neodiplogasteridae</taxon>
        <taxon>Pristionchus</taxon>
    </lineage>
</organism>
<dbReference type="OrthoDB" id="418911at2759"/>
<dbReference type="Proteomes" id="UP000005239">
    <property type="component" value="Unassembled WGS sequence"/>
</dbReference>
<evidence type="ECO:0000313" key="2">
    <source>
        <dbReference type="Proteomes" id="UP000005239"/>
    </source>
</evidence>
<accession>A0A8R1UER9</accession>
<dbReference type="InterPro" id="IPR019734">
    <property type="entry name" value="TPR_rpt"/>
</dbReference>
<dbReference type="EnsemblMetazoa" id="PPA20204.1">
    <property type="protein sequence ID" value="PPA20204.1"/>
    <property type="gene ID" value="WBGene00109758"/>
</dbReference>
<reference evidence="2" key="1">
    <citation type="journal article" date="2008" name="Nat. Genet.">
        <title>The Pristionchus pacificus genome provides a unique perspective on nematode lifestyle and parasitism.</title>
        <authorList>
            <person name="Dieterich C."/>
            <person name="Clifton S.W."/>
            <person name="Schuster L.N."/>
            <person name="Chinwalla A."/>
            <person name="Delehaunty K."/>
            <person name="Dinkelacker I."/>
            <person name="Fulton L."/>
            <person name="Fulton R."/>
            <person name="Godfrey J."/>
            <person name="Minx P."/>
            <person name="Mitreva M."/>
            <person name="Roeseler W."/>
            <person name="Tian H."/>
            <person name="Witte H."/>
            <person name="Yang S.P."/>
            <person name="Wilson R.K."/>
            <person name="Sommer R.J."/>
        </authorList>
    </citation>
    <scope>NUCLEOTIDE SEQUENCE [LARGE SCALE GENOMIC DNA]</scope>
    <source>
        <strain evidence="2">PS312</strain>
    </source>
</reference>
<reference evidence="1" key="2">
    <citation type="submission" date="2022-06" db="UniProtKB">
        <authorList>
            <consortium name="EnsemblMetazoa"/>
        </authorList>
    </citation>
    <scope>IDENTIFICATION</scope>
    <source>
        <strain evidence="1">PS312</strain>
    </source>
</reference>
<dbReference type="InterPro" id="IPR011990">
    <property type="entry name" value="TPR-like_helical_dom_sf"/>
</dbReference>
<evidence type="ECO:0000313" key="1">
    <source>
        <dbReference type="EnsemblMetazoa" id="PPA20204.1"/>
    </source>
</evidence>
<protein>
    <submittedName>
        <fullName evidence="1">TPR_REGION domain-containing protein</fullName>
    </submittedName>
</protein>
<sequence length="167" mass="19482">MEPIEEDDAVPTNHIALTQMSLFPKFKPIHEVVPRLSFYERVRLDTLTSLNFMEFQNQMVLCHRERGILFKGFRILEKRIERLMAGDRTGEDVKLESFLVFLKIGHITLLAGDFARALSAYQQALSLCEEHFWKDPGAFFGLGIVYLHFKSYGWYVDCLLFFLYSSC</sequence>
<gene>
    <name evidence="1" type="primary">WBGene00109758</name>
</gene>
<dbReference type="AlphaFoldDB" id="A0A2A6B4T5"/>
<keyword evidence="2" id="KW-1185">Reference proteome</keyword>
<name>A0A2A6B4T5_PRIPA</name>